<sequence length="84" mass="8974">MNVTTGLRGFGSRSKVSSGTLKALSFPLRTSNSKGNALTGQGKGTYPVYGPGVTLTGLLTASVFPSQSQRLWPTRMQERIQGER</sequence>
<gene>
    <name evidence="2" type="ORF">MPNT_100050</name>
</gene>
<accession>A0A8J2BK01</accession>
<dbReference type="EMBL" id="CAJNOB010000002">
    <property type="protein sequence ID" value="CAF0691450.1"/>
    <property type="molecule type" value="Genomic_DNA"/>
</dbReference>
<dbReference type="AlphaFoldDB" id="A0A8J2BK01"/>
<name>A0A8J2BK01_9BACT</name>
<dbReference type="Proteomes" id="UP000663859">
    <property type="component" value="Unassembled WGS sequence"/>
</dbReference>
<evidence type="ECO:0000313" key="3">
    <source>
        <dbReference type="Proteomes" id="UP000663859"/>
    </source>
</evidence>
<keyword evidence="3" id="KW-1185">Reference proteome</keyword>
<feature type="region of interest" description="Disordered" evidence="1">
    <location>
        <begin position="1"/>
        <end position="22"/>
    </location>
</feature>
<evidence type="ECO:0000313" key="2">
    <source>
        <dbReference type="EMBL" id="CAF0691450.1"/>
    </source>
</evidence>
<protein>
    <submittedName>
        <fullName evidence="2">Uncharacterized protein</fullName>
    </submittedName>
</protein>
<proteinExistence type="predicted"/>
<organism evidence="2 3">
    <name type="scientific">Candidatus Methylacidithermus pantelleriae</name>
    <dbReference type="NCBI Taxonomy" id="2744239"/>
    <lineage>
        <taxon>Bacteria</taxon>
        <taxon>Pseudomonadati</taxon>
        <taxon>Verrucomicrobiota</taxon>
        <taxon>Methylacidiphilae</taxon>
        <taxon>Methylacidiphilales</taxon>
        <taxon>Methylacidiphilaceae</taxon>
        <taxon>Candidatus Methylacidithermus</taxon>
    </lineage>
</organism>
<reference evidence="2" key="1">
    <citation type="submission" date="2021-02" db="EMBL/GenBank/DDBJ databases">
        <authorList>
            <person name="Cremers G."/>
            <person name="Picone N."/>
        </authorList>
    </citation>
    <scope>NUCLEOTIDE SEQUENCE</scope>
    <source>
        <strain evidence="2">PQ17</strain>
    </source>
</reference>
<comment type="caution">
    <text evidence="2">The sequence shown here is derived from an EMBL/GenBank/DDBJ whole genome shotgun (WGS) entry which is preliminary data.</text>
</comment>
<evidence type="ECO:0000256" key="1">
    <source>
        <dbReference type="SAM" id="MobiDB-lite"/>
    </source>
</evidence>